<protein>
    <submittedName>
        <fullName evidence="1">Uncharacterized protein</fullName>
    </submittedName>
</protein>
<comment type="caution">
    <text evidence="1">The sequence shown here is derived from an EMBL/GenBank/DDBJ whole genome shotgun (WGS) entry which is preliminary data.</text>
</comment>
<organism evidence="1 2">
    <name type="scientific">Bauhinia variegata</name>
    <name type="common">Purple orchid tree</name>
    <name type="synonym">Phanera variegata</name>
    <dbReference type="NCBI Taxonomy" id="167791"/>
    <lineage>
        <taxon>Eukaryota</taxon>
        <taxon>Viridiplantae</taxon>
        <taxon>Streptophyta</taxon>
        <taxon>Embryophyta</taxon>
        <taxon>Tracheophyta</taxon>
        <taxon>Spermatophyta</taxon>
        <taxon>Magnoliopsida</taxon>
        <taxon>eudicotyledons</taxon>
        <taxon>Gunneridae</taxon>
        <taxon>Pentapetalae</taxon>
        <taxon>rosids</taxon>
        <taxon>fabids</taxon>
        <taxon>Fabales</taxon>
        <taxon>Fabaceae</taxon>
        <taxon>Cercidoideae</taxon>
        <taxon>Cercideae</taxon>
        <taxon>Bauhiniinae</taxon>
        <taxon>Bauhinia</taxon>
    </lineage>
</organism>
<evidence type="ECO:0000313" key="1">
    <source>
        <dbReference type="EMBL" id="KAI4338223.1"/>
    </source>
</evidence>
<proteinExistence type="predicted"/>
<keyword evidence="2" id="KW-1185">Reference proteome</keyword>
<dbReference type="Proteomes" id="UP000828941">
    <property type="component" value="Chromosome 6"/>
</dbReference>
<dbReference type="EMBL" id="CM039431">
    <property type="protein sequence ID" value="KAI4338223.1"/>
    <property type="molecule type" value="Genomic_DNA"/>
</dbReference>
<name>A0ACB9NQ49_BAUVA</name>
<accession>A0ACB9NQ49</accession>
<reference evidence="1 2" key="1">
    <citation type="journal article" date="2022" name="DNA Res.">
        <title>Chromosomal-level genome assembly of the orchid tree Bauhinia variegata (Leguminosae; Cercidoideae) supports the allotetraploid origin hypothesis of Bauhinia.</title>
        <authorList>
            <person name="Zhong Y."/>
            <person name="Chen Y."/>
            <person name="Zheng D."/>
            <person name="Pang J."/>
            <person name="Liu Y."/>
            <person name="Luo S."/>
            <person name="Meng S."/>
            <person name="Qian L."/>
            <person name="Wei D."/>
            <person name="Dai S."/>
            <person name="Zhou R."/>
        </authorList>
    </citation>
    <scope>NUCLEOTIDE SEQUENCE [LARGE SCALE GENOMIC DNA]</scope>
    <source>
        <strain evidence="1">BV-YZ2020</strain>
    </source>
</reference>
<gene>
    <name evidence="1" type="ORF">L6164_016567</name>
</gene>
<evidence type="ECO:0000313" key="2">
    <source>
        <dbReference type="Proteomes" id="UP000828941"/>
    </source>
</evidence>
<sequence>MKEGSSHCWGWCSTSKGYSLCKQLSKITETMKSQSQKGEFNPFSLPAPIADIEFFSSGNFIFFESTKLAFEQLLTALQDDSVCMIGLLGMGGYGKTSLEKELNLEDLGILLHNNHKGCKGLLTTHRKRTHFSMDCERMNSLTELSNKDAWTLFQKHTHVVDESSLNVAREVVGECKGLPIATVAVARASKGRSSDW</sequence>